<dbReference type="Pfam" id="PF09861">
    <property type="entry name" value="Lar_N"/>
    <property type="match status" value="1"/>
</dbReference>
<dbReference type="Pfam" id="PF21113">
    <property type="entry name" value="LarA_C"/>
    <property type="match status" value="1"/>
</dbReference>
<sequence>MSVQKGLGSSNIYLSYGREKLKLPTSNLNLKEILLASEPAPPEDIKKKIRASLSFPIYSEPFKDLFSSNEKILLIVSDITRATGSDIFLPLLIGKLNDCGIPDKNIKILFSLGIHRPLTDDERLALLGKDICSRIKTYNHDAWSDETETAGKTSKGNRISLNKKIFEADKVILTGAINFHYLAGFGGGRKSLLPGVASYDSIILFHLLSLCHGQGKGRHPKASTAILTGNPMEEEMNEVIDMVKPCFLLNTVMNSKKKIVEIFAGDAREAFFKGCIYFLDHYGVKIREKADLVIASCGGFPLDINFIQAHKTLEYSRNALNKNGVLILLAECGDGIGNKTFLNWFEHKDLYEFETALRKNFEVNGQTAYSTLIKAKDYKIILVSSLPEKTVEKMSMIPASGIKEALDIAFSITGEKPSTYIIPHGTKALPYQI</sequence>
<evidence type="ECO:0000259" key="1">
    <source>
        <dbReference type="Pfam" id="PF09861"/>
    </source>
</evidence>
<dbReference type="EMBL" id="MGDI01000031">
    <property type="protein sequence ID" value="OGL52568.1"/>
    <property type="molecule type" value="Genomic_DNA"/>
</dbReference>
<reference evidence="3 4" key="1">
    <citation type="journal article" date="2016" name="Nat. Commun.">
        <title>Thousands of microbial genomes shed light on interconnected biogeochemical processes in an aquifer system.</title>
        <authorList>
            <person name="Anantharaman K."/>
            <person name="Brown C.T."/>
            <person name="Hug L.A."/>
            <person name="Sharon I."/>
            <person name="Castelle C.J."/>
            <person name="Probst A.J."/>
            <person name="Thomas B.C."/>
            <person name="Singh A."/>
            <person name="Wilkins M.J."/>
            <person name="Karaoz U."/>
            <person name="Brodie E.L."/>
            <person name="Williams K.H."/>
            <person name="Hubbard S.S."/>
            <person name="Banfield J.F."/>
        </authorList>
    </citation>
    <scope>NUCLEOTIDE SEQUENCE [LARGE SCALE GENOMIC DNA]</scope>
</reference>
<dbReference type="InterPro" id="IPR048068">
    <property type="entry name" value="LarA-like"/>
</dbReference>
<dbReference type="AlphaFoldDB" id="A0A1F7SH47"/>
<dbReference type="GO" id="GO:0050043">
    <property type="term" value="F:lactate racemase activity"/>
    <property type="evidence" value="ECO:0007669"/>
    <property type="project" value="InterPro"/>
</dbReference>
<evidence type="ECO:0000313" key="3">
    <source>
        <dbReference type="EMBL" id="OGL52568.1"/>
    </source>
</evidence>
<dbReference type="PANTHER" id="PTHR33171">
    <property type="entry name" value="LAR_N DOMAIN-CONTAINING PROTEIN"/>
    <property type="match status" value="1"/>
</dbReference>
<dbReference type="InterPro" id="IPR047926">
    <property type="entry name" value="Ni_dep_LarA"/>
</dbReference>
<dbReference type="Gene3D" id="3.90.226.30">
    <property type="match status" value="1"/>
</dbReference>
<feature type="domain" description="LarA-like N-terminal" evidence="1">
    <location>
        <begin position="16"/>
        <end position="211"/>
    </location>
</feature>
<evidence type="ECO:0000313" key="4">
    <source>
        <dbReference type="Proteomes" id="UP000178082"/>
    </source>
</evidence>
<dbReference type="STRING" id="1817883.A3G31_11410"/>
<dbReference type="NCBIfam" id="NF033504">
    <property type="entry name" value="Ni_dep_LarA"/>
    <property type="match status" value="1"/>
</dbReference>
<dbReference type="InterPro" id="IPR043166">
    <property type="entry name" value="LarA-like_C"/>
</dbReference>
<name>A0A1F7SH47_9BACT</name>
<organism evidence="3 4">
    <name type="scientific">Candidatus Schekmanbacteria bacterium RIFCSPLOWO2_12_FULL_38_15</name>
    <dbReference type="NCBI Taxonomy" id="1817883"/>
    <lineage>
        <taxon>Bacteria</taxon>
        <taxon>Candidatus Schekmaniibacteriota</taxon>
    </lineage>
</organism>
<protein>
    <submittedName>
        <fullName evidence="3">Uncharacterized protein</fullName>
    </submittedName>
</protein>
<dbReference type="PANTHER" id="PTHR33171:SF17">
    <property type="entry name" value="LARA-LIKE N-TERMINAL DOMAIN-CONTAINING PROTEIN"/>
    <property type="match status" value="1"/>
</dbReference>
<dbReference type="Proteomes" id="UP000178082">
    <property type="component" value="Unassembled WGS sequence"/>
</dbReference>
<dbReference type="Gene3D" id="3.40.50.11440">
    <property type="match status" value="1"/>
</dbReference>
<dbReference type="InterPro" id="IPR018657">
    <property type="entry name" value="LarA-like_N"/>
</dbReference>
<dbReference type="InterPro" id="IPR048520">
    <property type="entry name" value="LarA_C"/>
</dbReference>
<accession>A0A1F7SH47</accession>
<proteinExistence type="predicted"/>
<gene>
    <name evidence="3" type="ORF">A3G31_11410</name>
</gene>
<comment type="caution">
    <text evidence="3">The sequence shown here is derived from an EMBL/GenBank/DDBJ whole genome shotgun (WGS) entry which is preliminary data.</text>
</comment>
<feature type="domain" description="Lactate racemase C-terminal" evidence="2">
    <location>
        <begin position="288"/>
        <end position="426"/>
    </location>
</feature>
<evidence type="ECO:0000259" key="2">
    <source>
        <dbReference type="Pfam" id="PF21113"/>
    </source>
</evidence>